<evidence type="ECO:0000256" key="1">
    <source>
        <dbReference type="SAM" id="Phobius"/>
    </source>
</evidence>
<dbReference type="AlphaFoldDB" id="A0A2K4ZD82"/>
<dbReference type="CDD" id="cd12797">
    <property type="entry name" value="M23_peptidase"/>
    <property type="match status" value="1"/>
</dbReference>
<evidence type="ECO:0000313" key="3">
    <source>
        <dbReference type="EMBL" id="SOY28401.1"/>
    </source>
</evidence>
<dbReference type="EC" id="3.4.24.-" evidence="3"/>
<reference evidence="3 4" key="1">
    <citation type="submission" date="2018-01" db="EMBL/GenBank/DDBJ databases">
        <authorList>
            <person name="Gaut B.S."/>
            <person name="Morton B.R."/>
            <person name="Clegg M.T."/>
            <person name="Duvall M.R."/>
        </authorList>
    </citation>
    <scope>NUCLEOTIDE SEQUENCE [LARGE SCALE GENOMIC DNA]</scope>
    <source>
        <strain evidence="3">GP69</strain>
    </source>
</reference>
<dbReference type="OrthoDB" id="9809488at2"/>
<protein>
    <submittedName>
        <fullName evidence="3">Murein DD-endopeptidase MepM</fullName>
        <ecNumber evidence="3">3.4.24.-</ecNumber>
    </submittedName>
</protein>
<keyword evidence="3" id="KW-0378">Hydrolase</keyword>
<keyword evidence="4" id="KW-1185">Reference proteome</keyword>
<dbReference type="InterPro" id="IPR050570">
    <property type="entry name" value="Cell_wall_metabolism_enzyme"/>
</dbReference>
<dbReference type="GO" id="GO:0004222">
    <property type="term" value="F:metalloendopeptidase activity"/>
    <property type="evidence" value="ECO:0007669"/>
    <property type="project" value="TreeGrafter"/>
</dbReference>
<evidence type="ECO:0000259" key="2">
    <source>
        <dbReference type="Pfam" id="PF01551"/>
    </source>
</evidence>
<dbReference type="Gene3D" id="2.70.70.10">
    <property type="entry name" value="Glucose Permease (Domain IIA)"/>
    <property type="match status" value="1"/>
</dbReference>
<dbReference type="SUPFAM" id="SSF51261">
    <property type="entry name" value="Duplicated hybrid motif"/>
    <property type="match status" value="1"/>
</dbReference>
<accession>A0A2K4ZD82</accession>
<dbReference type="InterPro" id="IPR016047">
    <property type="entry name" value="M23ase_b-sheet_dom"/>
</dbReference>
<dbReference type="Pfam" id="PF01551">
    <property type="entry name" value="Peptidase_M23"/>
    <property type="match status" value="1"/>
</dbReference>
<evidence type="ECO:0000313" key="4">
    <source>
        <dbReference type="Proteomes" id="UP000236311"/>
    </source>
</evidence>
<dbReference type="PANTHER" id="PTHR21666:SF270">
    <property type="entry name" value="MUREIN HYDROLASE ACTIVATOR ENVC"/>
    <property type="match status" value="1"/>
</dbReference>
<proteinExistence type="predicted"/>
<gene>
    <name evidence="3" type="primary">mepM_2</name>
    <name evidence="3" type="ORF">AMURIS_01108</name>
</gene>
<keyword evidence="1" id="KW-1133">Transmembrane helix</keyword>
<feature type="transmembrane region" description="Helical" evidence="1">
    <location>
        <begin position="51"/>
        <end position="69"/>
    </location>
</feature>
<feature type="domain" description="M23ase beta-sheet core" evidence="2">
    <location>
        <begin position="147"/>
        <end position="241"/>
    </location>
</feature>
<sequence>MLKFISKLQWLFWVGFLGVFFDNQYLTLFFLFGLCGFANVFSPMRNNIQNLMFLGQNLWMLVGILIAHFRHGFKLPDKNSYKPQVQYSLPFDGEWYIANGGVDKETSHSWFLPSQRYAYDFFIMNNEETTFSGEREQLENYFCFAENVLAPADGVVISAVSHFPNTPIIAEGQVDCTASDVRGNHIIIRHSKHEYSMIAHLLPESICVKKGDSVSRGQVIAKCGNSGNTSEPHIHFQIQYGKSFAISAGLPVLFAHIIVDGKKTPQEFITNGHYVKNDDLI</sequence>
<name>A0A2K4ZD82_9FIRM</name>
<feature type="transmembrane region" description="Helical" evidence="1">
    <location>
        <begin position="12"/>
        <end position="39"/>
    </location>
</feature>
<dbReference type="EMBL" id="OFSM01000005">
    <property type="protein sequence ID" value="SOY28401.1"/>
    <property type="molecule type" value="Genomic_DNA"/>
</dbReference>
<dbReference type="Proteomes" id="UP000236311">
    <property type="component" value="Unassembled WGS sequence"/>
</dbReference>
<dbReference type="InterPro" id="IPR011055">
    <property type="entry name" value="Dup_hybrid_motif"/>
</dbReference>
<dbReference type="RefSeq" id="WP_103238510.1">
    <property type="nucleotide sequence ID" value="NZ_JANJZD010000005.1"/>
</dbReference>
<keyword evidence="1" id="KW-0472">Membrane</keyword>
<organism evidence="3 4">
    <name type="scientific">Acetatifactor muris</name>
    <dbReference type="NCBI Taxonomy" id="879566"/>
    <lineage>
        <taxon>Bacteria</taxon>
        <taxon>Bacillati</taxon>
        <taxon>Bacillota</taxon>
        <taxon>Clostridia</taxon>
        <taxon>Lachnospirales</taxon>
        <taxon>Lachnospiraceae</taxon>
        <taxon>Acetatifactor</taxon>
    </lineage>
</organism>
<keyword evidence="1" id="KW-0812">Transmembrane</keyword>
<dbReference type="PANTHER" id="PTHR21666">
    <property type="entry name" value="PEPTIDASE-RELATED"/>
    <property type="match status" value="1"/>
</dbReference>